<evidence type="ECO:0000256" key="3">
    <source>
        <dbReference type="ARBA" id="ARBA00023125"/>
    </source>
</evidence>
<dbReference type="InterPro" id="IPR001647">
    <property type="entry name" value="HTH_TetR"/>
</dbReference>
<dbReference type="InterPro" id="IPR050109">
    <property type="entry name" value="HTH-type_TetR-like_transc_reg"/>
</dbReference>
<sequence length="213" mass="23702">MRLLLAALRLFSEQGYDRTTIRAIAAEAQANVAAVHYYFGDKAALYAALFSEPAFSSMASLVPDFTRPGLSLRAALQRFFQGALAPLHHGELARQMAHLYMREMLEPADQRQPALERDIDLSSRALTELLQRHLGLATPDDELLRLAYTIVGLALQLWCQQEALLVQQPRLLGTPEAMGHWIDGFTRHSLAMVAAERRRRRAAHPSPSPAPAP</sequence>
<dbReference type="Gene3D" id="1.10.10.60">
    <property type="entry name" value="Homeodomain-like"/>
    <property type="match status" value="1"/>
</dbReference>
<feature type="domain" description="HTH tetR-type" evidence="6">
    <location>
        <begin position="1"/>
        <end position="57"/>
    </location>
</feature>
<dbReference type="GO" id="GO:0000976">
    <property type="term" value="F:transcription cis-regulatory region binding"/>
    <property type="evidence" value="ECO:0007669"/>
    <property type="project" value="TreeGrafter"/>
</dbReference>
<evidence type="ECO:0000256" key="2">
    <source>
        <dbReference type="ARBA" id="ARBA00023015"/>
    </source>
</evidence>
<dbReference type="Gene3D" id="1.10.357.10">
    <property type="entry name" value="Tetracycline Repressor, domain 2"/>
    <property type="match status" value="1"/>
</dbReference>
<keyword evidence="8" id="KW-1185">Reference proteome</keyword>
<dbReference type="SUPFAM" id="SSF46689">
    <property type="entry name" value="Homeodomain-like"/>
    <property type="match status" value="1"/>
</dbReference>
<dbReference type="PANTHER" id="PTHR30055:SF234">
    <property type="entry name" value="HTH-TYPE TRANSCRIPTIONAL REGULATOR BETI"/>
    <property type="match status" value="1"/>
</dbReference>
<dbReference type="PANTHER" id="PTHR30055">
    <property type="entry name" value="HTH-TYPE TRANSCRIPTIONAL REGULATOR RUTR"/>
    <property type="match status" value="1"/>
</dbReference>
<dbReference type="PROSITE" id="PS01081">
    <property type="entry name" value="HTH_TETR_1"/>
    <property type="match status" value="1"/>
</dbReference>
<dbReference type="EMBL" id="QGUB01000001">
    <property type="protein sequence ID" value="PWW48687.1"/>
    <property type="molecule type" value="Genomic_DNA"/>
</dbReference>
<keyword evidence="3 5" id="KW-0238">DNA-binding</keyword>
<protein>
    <submittedName>
        <fullName evidence="7">TetR family transcriptional regulator</fullName>
    </submittedName>
</protein>
<dbReference type="PRINTS" id="PR00455">
    <property type="entry name" value="HTHTETR"/>
</dbReference>
<keyword evidence="1" id="KW-0678">Repressor</keyword>
<dbReference type="InterPro" id="IPR009057">
    <property type="entry name" value="Homeodomain-like_sf"/>
</dbReference>
<evidence type="ECO:0000313" key="8">
    <source>
        <dbReference type="Proteomes" id="UP000246483"/>
    </source>
</evidence>
<keyword evidence="4" id="KW-0804">Transcription</keyword>
<evidence type="ECO:0000259" key="6">
    <source>
        <dbReference type="PROSITE" id="PS50977"/>
    </source>
</evidence>
<evidence type="ECO:0000313" key="7">
    <source>
        <dbReference type="EMBL" id="PWW48687.1"/>
    </source>
</evidence>
<accession>A0A317RFW9</accession>
<comment type="caution">
    <text evidence="7">The sequence shown here is derived from an EMBL/GenBank/DDBJ whole genome shotgun (WGS) entry which is preliminary data.</text>
</comment>
<proteinExistence type="predicted"/>
<dbReference type="GO" id="GO:0003700">
    <property type="term" value="F:DNA-binding transcription factor activity"/>
    <property type="evidence" value="ECO:0007669"/>
    <property type="project" value="TreeGrafter"/>
</dbReference>
<dbReference type="Pfam" id="PF00440">
    <property type="entry name" value="TetR_N"/>
    <property type="match status" value="1"/>
</dbReference>
<evidence type="ECO:0000256" key="5">
    <source>
        <dbReference type="PROSITE-ProRule" id="PRU00335"/>
    </source>
</evidence>
<organism evidence="7 8">
    <name type="scientific">Melaminivora alkalimesophila</name>
    <dbReference type="NCBI Taxonomy" id="1165852"/>
    <lineage>
        <taxon>Bacteria</taxon>
        <taxon>Pseudomonadati</taxon>
        <taxon>Pseudomonadota</taxon>
        <taxon>Betaproteobacteria</taxon>
        <taxon>Burkholderiales</taxon>
        <taxon>Comamonadaceae</taxon>
        <taxon>Melaminivora</taxon>
    </lineage>
</organism>
<name>A0A317RFW9_9BURK</name>
<dbReference type="Pfam" id="PF09209">
    <property type="entry name" value="CecR_C"/>
    <property type="match status" value="1"/>
</dbReference>
<gene>
    <name evidence="7" type="ORF">DFR36_101193</name>
</gene>
<dbReference type="PROSITE" id="PS50977">
    <property type="entry name" value="HTH_TETR_2"/>
    <property type="match status" value="1"/>
</dbReference>
<dbReference type="InterPro" id="IPR023772">
    <property type="entry name" value="DNA-bd_HTH_TetR-type_CS"/>
</dbReference>
<evidence type="ECO:0000256" key="1">
    <source>
        <dbReference type="ARBA" id="ARBA00022491"/>
    </source>
</evidence>
<dbReference type="Proteomes" id="UP000246483">
    <property type="component" value="Unassembled WGS sequence"/>
</dbReference>
<evidence type="ECO:0000256" key="4">
    <source>
        <dbReference type="ARBA" id="ARBA00023163"/>
    </source>
</evidence>
<dbReference type="AlphaFoldDB" id="A0A317RFW9"/>
<dbReference type="InterPro" id="IPR015292">
    <property type="entry name" value="Tscrpt_reg_YbiH_C"/>
</dbReference>
<reference evidence="7 8" key="1">
    <citation type="submission" date="2018-05" db="EMBL/GenBank/DDBJ databases">
        <title>Genomic Encyclopedia of Type Strains, Phase IV (KMG-IV): sequencing the most valuable type-strain genomes for metagenomic binning, comparative biology and taxonomic classification.</title>
        <authorList>
            <person name="Goeker M."/>
        </authorList>
    </citation>
    <scope>NUCLEOTIDE SEQUENCE [LARGE SCALE GENOMIC DNA]</scope>
    <source>
        <strain evidence="7 8">DSM 26006</strain>
    </source>
</reference>
<keyword evidence="2" id="KW-0805">Transcription regulation</keyword>
<feature type="DNA-binding region" description="H-T-H motif" evidence="5">
    <location>
        <begin position="20"/>
        <end position="39"/>
    </location>
</feature>